<feature type="signal peptide" evidence="1">
    <location>
        <begin position="1"/>
        <end position="18"/>
    </location>
</feature>
<accession>A0A3E1NK30</accession>
<organism evidence="2 3">
    <name type="scientific">Deminuibacter soli</name>
    <dbReference type="NCBI Taxonomy" id="2291815"/>
    <lineage>
        <taxon>Bacteria</taxon>
        <taxon>Pseudomonadati</taxon>
        <taxon>Bacteroidota</taxon>
        <taxon>Chitinophagia</taxon>
        <taxon>Chitinophagales</taxon>
        <taxon>Chitinophagaceae</taxon>
        <taxon>Deminuibacter</taxon>
    </lineage>
</organism>
<gene>
    <name evidence="2" type="ORF">DXN05_12320</name>
</gene>
<proteinExistence type="predicted"/>
<dbReference type="EMBL" id="QTJU01000003">
    <property type="protein sequence ID" value="RFM28290.1"/>
    <property type="molecule type" value="Genomic_DNA"/>
</dbReference>
<evidence type="ECO:0008006" key="4">
    <source>
        <dbReference type="Google" id="ProtNLM"/>
    </source>
</evidence>
<keyword evidence="1" id="KW-0732">Signal</keyword>
<sequence length="153" mass="16525">MKQALLFAALLLCLQLAAQNKPNSNANSSATKNTTMKEYVLVMRINPNALTPAQITDVREKWAILVKEWKEKKIYVEGNQVIADGLVVKKAGIEQGAVFSDGTRVVSFITLLANSMQEAAAWAQKTPLLLYGGSAEVRLLQRAAAATPAPATN</sequence>
<evidence type="ECO:0000313" key="3">
    <source>
        <dbReference type="Proteomes" id="UP000261284"/>
    </source>
</evidence>
<evidence type="ECO:0000256" key="1">
    <source>
        <dbReference type="SAM" id="SignalP"/>
    </source>
</evidence>
<name>A0A3E1NK30_9BACT</name>
<protein>
    <recommendedName>
        <fullName evidence="4">YCII-related domain-containing protein</fullName>
    </recommendedName>
</protein>
<feature type="chain" id="PRO_5017733713" description="YCII-related domain-containing protein" evidence="1">
    <location>
        <begin position="19"/>
        <end position="153"/>
    </location>
</feature>
<evidence type="ECO:0000313" key="2">
    <source>
        <dbReference type="EMBL" id="RFM28290.1"/>
    </source>
</evidence>
<dbReference type="AlphaFoldDB" id="A0A3E1NK30"/>
<dbReference type="Gene3D" id="3.30.70.1060">
    <property type="entry name" value="Dimeric alpha+beta barrel"/>
    <property type="match status" value="1"/>
</dbReference>
<reference evidence="2 3" key="1">
    <citation type="submission" date="2018-08" db="EMBL/GenBank/DDBJ databases">
        <title>Chitinophagaceae sp. K23C18032701, a novel bacterium isolated from forest soil.</title>
        <authorList>
            <person name="Wang C."/>
        </authorList>
    </citation>
    <scope>NUCLEOTIDE SEQUENCE [LARGE SCALE GENOMIC DNA]</scope>
    <source>
        <strain evidence="2 3">K23C18032701</strain>
    </source>
</reference>
<keyword evidence="3" id="KW-1185">Reference proteome</keyword>
<dbReference type="Proteomes" id="UP000261284">
    <property type="component" value="Unassembled WGS sequence"/>
</dbReference>
<comment type="caution">
    <text evidence="2">The sequence shown here is derived from an EMBL/GenBank/DDBJ whole genome shotgun (WGS) entry which is preliminary data.</text>
</comment>